<dbReference type="OrthoDB" id="1114031at2"/>
<organism evidence="2 3">
    <name type="scientific">Chitinophaga dinghuensis</name>
    <dbReference type="NCBI Taxonomy" id="1539050"/>
    <lineage>
        <taxon>Bacteria</taxon>
        <taxon>Pseudomonadati</taxon>
        <taxon>Bacteroidota</taxon>
        <taxon>Chitinophagia</taxon>
        <taxon>Chitinophagales</taxon>
        <taxon>Chitinophagaceae</taxon>
        <taxon>Chitinophaga</taxon>
    </lineage>
</organism>
<comment type="caution">
    <text evidence="2">The sequence shown here is derived from an EMBL/GenBank/DDBJ whole genome shotgun (WGS) entry which is preliminary data.</text>
</comment>
<dbReference type="Proteomes" id="UP000249819">
    <property type="component" value="Unassembled WGS sequence"/>
</dbReference>
<dbReference type="PROSITE" id="PS51257">
    <property type="entry name" value="PROKAR_LIPOPROTEIN"/>
    <property type="match status" value="1"/>
</dbReference>
<evidence type="ECO:0000313" key="2">
    <source>
        <dbReference type="EMBL" id="RAJ75707.1"/>
    </source>
</evidence>
<name>A0A327VQP1_9BACT</name>
<sequence length="303" mass="32029">MKSYFCTNRVLAWTFSGLAVAALFFACKKDAGTKNPDEASNQNDNKIMLAATHQGQVDVYYADVFSEVNEAAKQQGIQTVARQSNGDGALQATNSCPSWGIDNVGPGWPKTVTINFGTSCANPLTGRVRSGVITAVYSGLLFVAGSTVTVTFDNYKVNGLPVTGKIIYTVNSYSTDAKGGISFTQRIIDGGIKLNDSVNIVYNHTKTVTQTAGGATPFNPGDDEFDTNGAGNMDYKDAAGKTTATVALSTPIPLHTAWSCQYITKGQLKAVLNNLSAVIDYGNGTCDNIATITVGDKSKQITL</sequence>
<dbReference type="EMBL" id="QLMA01000009">
    <property type="protein sequence ID" value="RAJ75707.1"/>
    <property type="molecule type" value="Genomic_DNA"/>
</dbReference>
<keyword evidence="3" id="KW-1185">Reference proteome</keyword>
<protein>
    <submittedName>
        <fullName evidence="2">Uncharacterized protein</fullName>
    </submittedName>
</protein>
<reference evidence="2 3" key="1">
    <citation type="submission" date="2018-06" db="EMBL/GenBank/DDBJ databases">
        <title>Genomic Encyclopedia of Archaeal and Bacterial Type Strains, Phase II (KMG-II): from individual species to whole genera.</title>
        <authorList>
            <person name="Goeker M."/>
        </authorList>
    </citation>
    <scope>NUCLEOTIDE SEQUENCE [LARGE SCALE GENOMIC DNA]</scope>
    <source>
        <strain evidence="2 3">DSM 29821</strain>
    </source>
</reference>
<evidence type="ECO:0000256" key="1">
    <source>
        <dbReference type="SAM" id="SignalP"/>
    </source>
</evidence>
<accession>A0A327VQP1</accession>
<dbReference type="RefSeq" id="WP_111594857.1">
    <property type="nucleotide sequence ID" value="NZ_QLMA01000009.1"/>
</dbReference>
<keyword evidence="1" id="KW-0732">Signal</keyword>
<feature type="signal peptide" evidence="1">
    <location>
        <begin position="1"/>
        <end position="21"/>
    </location>
</feature>
<proteinExistence type="predicted"/>
<evidence type="ECO:0000313" key="3">
    <source>
        <dbReference type="Proteomes" id="UP000249819"/>
    </source>
</evidence>
<gene>
    <name evidence="2" type="ORF">CLV59_109322</name>
</gene>
<dbReference type="AlphaFoldDB" id="A0A327VQP1"/>
<feature type="chain" id="PRO_5016431761" evidence="1">
    <location>
        <begin position="22"/>
        <end position="303"/>
    </location>
</feature>